<feature type="compositionally biased region" description="Basic and acidic residues" evidence="1">
    <location>
        <begin position="1"/>
        <end position="14"/>
    </location>
</feature>
<dbReference type="Proteomes" id="UP000320762">
    <property type="component" value="Unassembled WGS sequence"/>
</dbReference>
<organism evidence="3 4">
    <name type="scientific">Schizophyllum amplum</name>
    <dbReference type="NCBI Taxonomy" id="97359"/>
    <lineage>
        <taxon>Eukaryota</taxon>
        <taxon>Fungi</taxon>
        <taxon>Dikarya</taxon>
        <taxon>Basidiomycota</taxon>
        <taxon>Agaricomycotina</taxon>
        <taxon>Agaricomycetes</taxon>
        <taxon>Agaricomycetidae</taxon>
        <taxon>Agaricales</taxon>
        <taxon>Schizophyllaceae</taxon>
        <taxon>Schizophyllum</taxon>
    </lineage>
</organism>
<feature type="transmembrane region" description="Helical" evidence="2">
    <location>
        <begin position="66"/>
        <end position="83"/>
    </location>
</feature>
<feature type="region of interest" description="Disordered" evidence="1">
    <location>
        <begin position="1"/>
        <end position="59"/>
    </location>
</feature>
<evidence type="ECO:0000256" key="1">
    <source>
        <dbReference type="SAM" id="MobiDB-lite"/>
    </source>
</evidence>
<dbReference type="InterPro" id="IPR017956">
    <property type="entry name" value="AT_hook_DNA-bd_motif"/>
</dbReference>
<feature type="compositionally biased region" description="Low complexity" evidence="1">
    <location>
        <begin position="21"/>
        <end position="33"/>
    </location>
</feature>
<feature type="compositionally biased region" description="Basic residues" evidence="1">
    <location>
        <begin position="34"/>
        <end position="45"/>
    </location>
</feature>
<sequence>MAKSSEKAAAEQKLLDATTSAAPAPEGEPAVPVKRGRGRPKGSKNKPKDLALDPPVKVPKKRGRPVRGLFMFYGFVFSVPLPLPTFSHSYPTASVFYRLPIRRLHPLMLVVRQPHFFHGPPQLWRIPDTSGAFPAPLPHSNTSAAFPITLSRPRSTVLTIIHPRSPKPSHRLPRTKTRARARPETQTRTLRHRNGGVDGLARVWSNER</sequence>
<feature type="compositionally biased region" description="Basic residues" evidence="1">
    <location>
        <begin position="164"/>
        <end position="180"/>
    </location>
</feature>
<dbReference type="PRINTS" id="PR00929">
    <property type="entry name" value="ATHOOK"/>
</dbReference>
<keyword evidence="2" id="KW-0472">Membrane</keyword>
<feature type="region of interest" description="Disordered" evidence="1">
    <location>
        <begin position="162"/>
        <end position="187"/>
    </location>
</feature>
<accession>A0A550CAY9</accession>
<keyword evidence="2" id="KW-1133">Transmembrane helix</keyword>
<comment type="caution">
    <text evidence="3">The sequence shown here is derived from an EMBL/GenBank/DDBJ whole genome shotgun (WGS) entry which is preliminary data.</text>
</comment>
<keyword evidence="4" id="KW-1185">Reference proteome</keyword>
<dbReference type="AlphaFoldDB" id="A0A550CAY9"/>
<proteinExistence type="predicted"/>
<dbReference type="EMBL" id="VDMD01000014">
    <property type="protein sequence ID" value="TRM61972.1"/>
    <property type="molecule type" value="Genomic_DNA"/>
</dbReference>
<reference evidence="3 4" key="1">
    <citation type="journal article" date="2019" name="New Phytol.">
        <title>Comparative genomics reveals unique wood-decay strategies and fruiting body development in the Schizophyllaceae.</title>
        <authorList>
            <person name="Almasi E."/>
            <person name="Sahu N."/>
            <person name="Krizsan K."/>
            <person name="Balint B."/>
            <person name="Kovacs G.M."/>
            <person name="Kiss B."/>
            <person name="Cseklye J."/>
            <person name="Drula E."/>
            <person name="Henrissat B."/>
            <person name="Nagy I."/>
            <person name="Chovatia M."/>
            <person name="Adam C."/>
            <person name="LaButti K."/>
            <person name="Lipzen A."/>
            <person name="Riley R."/>
            <person name="Grigoriev I.V."/>
            <person name="Nagy L.G."/>
        </authorList>
    </citation>
    <scope>NUCLEOTIDE SEQUENCE [LARGE SCALE GENOMIC DNA]</scope>
    <source>
        <strain evidence="3 4">NL-1724</strain>
    </source>
</reference>
<protein>
    <submittedName>
        <fullName evidence="3">Uncharacterized protein</fullName>
    </submittedName>
</protein>
<dbReference type="GO" id="GO:0003677">
    <property type="term" value="F:DNA binding"/>
    <property type="evidence" value="ECO:0007669"/>
    <property type="project" value="InterPro"/>
</dbReference>
<keyword evidence="2" id="KW-0812">Transmembrane</keyword>
<evidence type="ECO:0000313" key="4">
    <source>
        <dbReference type="Proteomes" id="UP000320762"/>
    </source>
</evidence>
<name>A0A550CAY9_9AGAR</name>
<gene>
    <name evidence="3" type="ORF">BD626DRAFT_65523</name>
</gene>
<evidence type="ECO:0000313" key="3">
    <source>
        <dbReference type="EMBL" id="TRM61972.1"/>
    </source>
</evidence>
<evidence type="ECO:0000256" key="2">
    <source>
        <dbReference type="SAM" id="Phobius"/>
    </source>
</evidence>